<proteinExistence type="predicted"/>
<organism evidence="1">
    <name type="scientific">Streptomyces sp. NBC_00119</name>
    <dbReference type="NCBI Taxonomy" id="2975659"/>
    <lineage>
        <taxon>Bacteria</taxon>
        <taxon>Bacillati</taxon>
        <taxon>Actinomycetota</taxon>
        <taxon>Actinomycetes</taxon>
        <taxon>Kitasatosporales</taxon>
        <taxon>Streptomycetaceae</taxon>
        <taxon>Streptomyces</taxon>
    </lineage>
</organism>
<name>A0AAU1UGN5_9ACTN</name>
<protein>
    <submittedName>
        <fullName evidence="1">Uncharacterized protein</fullName>
    </submittedName>
</protein>
<dbReference type="EMBL" id="CP108195">
    <property type="protein sequence ID" value="WTS16995.1"/>
    <property type="molecule type" value="Genomic_DNA"/>
</dbReference>
<gene>
    <name evidence="1" type="ORF">OHU69_41720</name>
</gene>
<reference evidence="1" key="1">
    <citation type="submission" date="2022-10" db="EMBL/GenBank/DDBJ databases">
        <title>The complete genomes of actinobacterial strains from the NBC collection.</title>
        <authorList>
            <person name="Joergensen T.S."/>
            <person name="Alvarez Arevalo M."/>
            <person name="Sterndorff E.B."/>
            <person name="Faurdal D."/>
            <person name="Vuksanovic O."/>
            <person name="Mourched A.-S."/>
            <person name="Charusanti P."/>
            <person name="Shaw S."/>
            <person name="Blin K."/>
            <person name="Weber T."/>
        </authorList>
    </citation>
    <scope>NUCLEOTIDE SEQUENCE</scope>
    <source>
        <strain evidence="1">NBC_00119</strain>
    </source>
</reference>
<evidence type="ECO:0000313" key="1">
    <source>
        <dbReference type="EMBL" id="WTS16995.1"/>
    </source>
</evidence>
<dbReference type="AlphaFoldDB" id="A0AAU1UGN5"/>
<accession>A0AAU1UGN5</accession>
<sequence length="71" mass="7596">MTAKLAAAGKAPSAMKAKDPALYAVPIGSVDKADRQADHYGRDYLGAKGNFFAVSQPLQRMTSWFGEHPEG</sequence>